<evidence type="ECO:0000259" key="1">
    <source>
        <dbReference type="Pfam" id="PF07859"/>
    </source>
</evidence>
<dbReference type="PANTHER" id="PTHR23024">
    <property type="entry name" value="ARYLACETAMIDE DEACETYLASE"/>
    <property type="match status" value="1"/>
</dbReference>
<dbReference type="Gene3D" id="3.40.50.1820">
    <property type="entry name" value="alpha/beta hydrolase"/>
    <property type="match status" value="1"/>
</dbReference>
<evidence type="ECO:0000313" key="2">
    <source>
        <dbReference type="EMBL" id="TCF46838.1"/>
    </source>
</evidence>
<dbReference type="InterPro" id="IPR050466">
    <property type="entry name" value="Carboxylest/Gibb_receptor"/>
</dbReference>
<protein>
    <submittedName>
        <fullName evidence="2">Carboxylesterase or lipase</fullName>
    </submittedName>
</protein>
<dbReference type="EMBL" id="SHSV01000009">
    <property type="protein sequence ID" value="TCF46838.1"/>
    <property type="molecule type" value="Genomic_DNA"/>
</dbReference>
<dbReference type="Pfam" id="PF07859">
    <property type="entry name" value="Abhydrolase_3"/>
    <property type="match status" value="1"/>
</dbReference>
<dbReference type="InterPro" id="IPR013094">
    <property type="entry name" value="AB_hydrolase_3"/>
</dbReference>
<evidence type="ECO:0000313" key="3">
    <source>
        <dbReference type="Proteomes" id="UP000292692"/>
    </source>
</evidence>
<organism evidence="2 3">
    <name type="scientific">Bifidobacterium longum subsp. longum</name>
    <dbReference type="NCBI Taxonomy" id="1679"/>
    <lineage>
        <taxon>Bacteria</taxon>
        <taxon>Bacillati</taxon>
        <taxon>Actinomycetota</taxon>
        <taxon>Actinomycetes</taxon>
        <taxon>Bifidobacteriales</taxon>
        <taxon>Bifidobacteriaceae</taxon>
        <taxon>Bifidobacterium</taxon>
    </lineage>
</organism>
<comment type="caution">
    <text evidence="2">The sequence shown here is derived from an EMBL/GenBank/DDBJ whole genome shotgun (WGS) entry which is preliminary data.</text>
</comment>
<dbReference type="InterPro" id="IPR029058">
    <property type="entry name" value="AB_hydrolase_fold"/>
</dbReference>
<feature type="domain" description="Alpha/beta hydrolase fold-3" evidence="1">
    <location>
        <begin position="139"/>
        <end position="199"/>
    </location>
</feature>
<gene>
    <name evidence="2" type="ORF">MCC10102_0656</name>
</gene>
<name>A0A4R0UZD2_BIFLL</name>
<sequence>MPINEALFAAMKAASYIKPNAGKSYKLQRVAEELIAKQAPDNPKCRVEDAFAPMADGYAVPLRVFTPLVAYGAPLPEALEESSANGTPVASAISAILPAVLPKVLPKILIKESTSSGNADGISGNANTELPSVTPRGTILFFHGGGWTTGGINLYTQACAHMAVRLQRRVISVEYRLAPEYRFPTAVEDCYEVARQLFAGELPISGGGWFC</sequence>
<dbReference type="SUPFAM" id="SSF53474">
    <property type="entry name" value="alpha/beta-Hydrolases"/>
    <property type="match status" value="1"/>
</dbReference>
<proteinExistence type="predicted"/>
<dbReference type="AlphaFoldDB" id="A0A4R0UZD2"/>
<dbReference type="GO" id="GO:0016787">
    <property type="term" value="F:hydrolase activity"/>
    <property type="evidence" value="ECO:0007669"/>
    <property type="project" value="InterPro"/>
</dbReference>
<dbReference type="Proteomes" id="UP000292692">
    <property type="component" value="Unassembled WGS sequence"/>
</dbReference>
<dbReference type="PANTHER" id="PTHR23024:SF24">
    <property type="entry name" value="ALPHA_BETA HYDROLASE FOLD-3 DOMAIN-CONTAINING PROTEIN"/>
    <property type="match status" value="1"/>
</dbReference>
<reference evidence="2 3" key="1">
    <citation type="journal article" date="2018" name="Sci. Rep.">
        <title>Genomic diversity and distribution of Bifidobacterium longum subsp. longum across the human lifespan.</title>
        <authorList>
            <person name="Odamaki T."/>
            <person name="Bottacini F."/>
            <person name="Kato K."/>
            <person name="Mitsuyama E."/>
            <person name="Yoshida K."/>
            <person name="Horigome A."/>
            <person name="Xiao J.Z."/>
            <person name="van Sinderen D."/>
        </authorList>
    </citation>
    <scope>NUCLEOTIDE SEQUENCE [LARGE SCALE GENOMIC DNA]</scope>
    <source>
        <strain evidence="2 3">MCC10102</strain>
    </source>
</reference>
<accession>A0A4R0UZD2</accession>